<evidence type="ECO:0000256" key="1">
    <source>
        <dbReference type="ARBA" id="ARBA00022729"/>
    </source>
</evidence>
<accession>A0A937EKA9</accession>
<sequence length="905" mass="94880">MPGEDRVPAEVDQPLGRRRPATGRPGQPLRRRDDLDVIGGVPEARAAFRLDLRHLIKLLHDSLTYRLWCPSGGERPLRGGEFTHMGRSALPSRRRAAATALVTVSLALAGGTLPAVPAAAATVQPPWSSPVSLHGYKSHVQDIVITEDGTAVAVWTQYSTGVLHWAVRPANSDTWTTRVLASETVSEARLAARPDGSVAAVWTTTDHIASATLGAGQSAWSQPTVIASDQSTDFDSPDLAVGPGGTIAAVWTQRVWRTGRSEAYAATLVGEGTWSTPAQVSNAATYAGVSGYGTVGHPQIAYDGQGGLVVSYWMSVNSQYYRVMTNTRPFDTYTWPTPQEITAATHAPTLASAPDGSVHLVWQDANGTFQIMRRAGAAVAWSQPQTAATAVGAPAEVPEPLVGPDGDVTLVWTDRATGADAVRATTFDSTGGTWSESRTLSSGDAQYTSDAVIAPDGSVHVLWPELDADQQHASVWESTLAGGEWTSARRVGGGRSVHVEIAADAVGSATAVWGPSSTISSDTDVMASTMAWPTLKVTDSTVPARVFLNGTTSSSAAWKPSWTTNSAVTSWTLTLKDTAGRTVRTLTGNPGSTTTIAPVWNGRTSTGAIAVNGRLTWTVKAVQYGSGTQSTLGTGTIAVAGGSPAFRDFSGGVDIVSDGFGDLLQLDSSGRLQWLLGTGRGDLTGGETGGGWSTSIKAVPFGDLNGDRCNDFLVRVGDALRAYRPGCGNEPSAAGTPYKTVSSTGWKQYDVLTYPGDVTKDGRPDLIARNSSTGAVYLYKGTSTGTLSARVKLYANWKTYKKVVGAGDLNGDGIGDLIAQDTSDNLYRYYGKGNGTFAGRVKIASRWGGSYNAVVGVGDVTADGKSDLIARDTAGNLYRQSGDGKGSYGTRVKIGSGFNRAKALF</sequence>
<feature type="region of interest" description="Disordered" evidence="2">
    <location>
        <begin position="1"/>
        <end position="34"/>
    </location>
</feature>
<evidence type="ECO:0000313" key="3">
    <source>
        <dbReference type="EMBL" id="MBL1083534.1"/>
    </source>
</evidence>
<evidence type="ECO:0000256" key="2">
    <source>
        <dbReference type="SAM" id="MobiDB-lite"/>
    </source>
</evidence>
<organism evidence="3 4">
    <name type="scientific">Streptomyces actinomycinicus</name>
    <dbReference type="NCBI Taxonomy" id="1695166"/>
    <lineage>
        <taxon>Bacteria</taxon>
        <taxon>Bacillati</taxon>
        <taxon>Actinomycetota</taxon>
        <taxon>Actinomycetes</taxon>
        <taxon>Kitasatosporales</taxon>
        <taxon>Streptomycetaceae</taxon>
        <taxon>Streptomyces</taxon>
    </lineage>
</organism>
<protein>
    <submittedName>
        <fullName evidence="3">VCBS repeat-containing protein</fullName>
    </submittedName>
</protein>
<dbReference type="InterPro" id="IPR028994">
    <property type="entry name" value="Integrin_alpha_N"/>
</dbReference>
<dbReference type="InterPro" id="IPR036278">
    <property type="entry name" value="Sialidase_sf"/>
</dbReference>
<dbReference type="Gene3D" id="2.120.10.10">
    <property type="match status" value="1"/>
</dbReference>
<dbReference type="EMBL" id="JAERRK010000007">
    <property type="protein sequence ID" value="MBL1083534.1"/>
    <property type="molecule type" value="Genomic_DNA"/>
</dbReference>
<name>A0A937EKA9_9ACTN</name>
<evidence type="ECO:0000313" key="4">
    <source>
        <dbReference type="Proteomes" id="UP000661858"/>
    </source>
</evidence>
<keyword evidence="1" id="KW-0732">Signal</keyword>
<dbReference type="Proteomes" id="UP000661858">
    <property type="component" value="Unassembled WGS sequence"/>
</dbReference>
<dbReference type="AlphaFoldDB" id="A0A937EKA9"/>
<dbReference type="InterPro" id="IPR013517">
    <property type="entry name" value="FG-GAP"/>
</dbReference>
<gene>
    <name evidence="3" type="ORF">JK359_16390</name>
</gene>
<dbReference type="CDD" id="cd15482">
    <property type="entry name" value="Sialidase_non-viral"/>
    <property type="match status" value="1"/>
</dbReference>
<reference evidence="3" key="1">
    <citation type="submission" date="2021-01" db="EMBL/GenBank/DDBJ databases">
        <title>WGS of actinomycetes isolated from Thailand.</title>
        <authorList>
            <person name="Thawai C."/>
        </authorList>
    </citation>
    <scope>NUCLEOTIDE SEQUENCE</scope>
    <source>
        <strain evidence="3">RCU-197</strain>
    </source>
</reference>
<comment type="caution">
    <text evidence="3">The sequence shown here is derived from an EMBL/GenBank/DDBJ whole genome shotgun (WGS) entry which is preliminary data.</text>
</comment>
<keyword evidence="4" id="KW-1185">Reference proteome</keyword>
<dbReference type="PANTHER" id="PTHR44103:SF1">
    <property type="entry name" value="PROPROTEIN CONVERTASE P"/>
    <property type="match status" value="1"/>
</dbReference>
<proteinExistence type="predicted"/>
<dbReference type="SUPFAM" id="SSF50939">
    <property type="entry name" value="Sialidases"/>
    <property type="match status" value="1"/>
</dbReference>
<dbReference type="PANTHER" id="PTHR44103">
    <property type="entry name" value="PROPROTEIN CONVERTASE P"/>
    <property type="match status" value="1"/>
</dbReference>
<dbReference type="SUPFAM" id="SSF69318">
    <property type="entry name" value="Integrin alpha N-terminal domain"/>
    <property type="match status" value="1"/>
</dbReference>
<dbReference type="Gene3D" id="2.60.40.4070">
    <property type="match status" value="1"/>
</dbReference>
<dbReference type="Pfam" id="PF13517">
    <property type="entry name" value="FG-GAP_3"/>
    <property type="match status" value="1"/>
</dbReference>